<dbReference type="CDD" id="cd04301">
    <property type="entry name" value="NAT_SF"/>
    <property type="match status" value="1"/>
</dbReference>
<dbReference type="InterPro" id="IPR016181">
    <property type="entry name" value="Acyl_CoA_acyltransferase"/>
</dbReference>
<dbReference type="InterPro" id="IPR000182">
    <property type="entry name" value="GNAT_dom"/>
</dbReference>
<dbReference type="EMBL" id="CP014263">
    <property type="protein sequence ID" value="AQG79405.1"/>
    <property type="molecule type" value="Genomic_DNA"/>
</dbReference>
<dbReference type="OrthoDB" id="9805924at2"/>
<reference evidence="2 3" key="1">
    <citation type="submission" date="2016-01" db="EMBL/GenBank/DDBJ databases">
        <authorList>
            <person name="Oliw E.H."/>
        </authorList>
    </citation>
    <scope>NUCLEOTIDE SEQUENCE [LARGE SCALE GENOMIC DNA]</scope>
    <source>
        <strain evidence="2 3">DY10</strain>
    </source>
</reference>
<dbReference type="Proteomes" id="UP000187941">
    <property type="component" value="Chromosome"/>
</dbReference>
<feature type="domain" description="N-acetyltransferase" evidence="1">
    <location>
        <begin position="3"/>
        <end position="150"/>
    </location>
</feature>
<sequence length="160" mass="18376">MPLTLQPLTEADVAFAIDAENHPDNRRFVGQWTAEQYRNALADPNYQCFVFMANGERVGHCLLYDLQNPDNAVLLKRIVIQAKGNGYGRAALHELAQYTFKILKANRLWLDVRAFNDRAKSLYESVGFVCEGTLRRASRVDDDYVDLNLYGLLREEYVEK</sequence>
<dbReference type="Gene3D" id="3.40.630.30">
    <property type="match status" value="1"/>
</dbReference>
<dbReference type="GO" id="GO:0016747">
    <property type="term" value="F:acyltransferase activity, transferring groups other than amino-acyl groups"/>
    <property type="evidence" value="ECO:0007669"/>
    <property type="project" value="InterPro"/>
</dbReference>
<protein>
    <recommendedName>
        <fullName evidence="1">N-acetyltransferase domain-containing protein</fullName>
    </recommendedName>
</protein>
<dbReference type="PROSITE" id="PS51186">
    <property type="entry name" value="GNAT"/>
    <property type="match status" value="1"/>
</dbReference>
<dbReference type="KEGG" id="smon:AWR27_08780"/>
<gene>
    <name evidence="2" type="ORF">AWR27_08780</name>
</gene>
<dbReference type="PANTHER" id="PTHR43415">
    <property type="entry name" value="SPERMIDINE N(1)-ACETYLTRANSFERASE"/>
    <property type="match status" value="1"/>
</dbReference>
<organism evidence="2 3">
    <name type="scientific">Spirosoma montaniterrae</name>
    <dbReference type="NCBI Taxonomy" id="1178516"/>
    <lineage>
        <taxon>Bacteria</taxon>
        <taxon>Pseudomonadati</taxon>
        <taxon>Bacteroidota</taxon>
        <taxon>Cytophagia</taxon>
        <taxon>Cytophagales</taxon>
        <taxon>Cytophagaceae</taxon>
        <taxon>Spirosoma</taxon>
    </lineage>
</organism>
<name>A0A1P9WVJ4_9BACT</name>
<evidence type="ECO:0000313" key="2">
    <source>
        <dbReference type="EMBL" id="AQG79405.1"/>
    </source>
</evidence>
<dbReference type="STRING" id="1178516.AWR27_08780"/>
<evidence type="ECO:0000313" key="3">
    <source>
        <dbReference type="Proteomes" id="UP000187941"/>
    </source>
</evidence>
<dbReference type="PANTHER" id="PTHR43415:SF3">
    <property type="entry name" value="GNAT-FAMILY ACETYLTRANSFERASE"/>
    <property type="match status" value="1"/>
</dbReference>
<dbReference type="RefSeq" id="WP_077130841.1">
    <property type="nucleotide sequence ID" value="NZ_CP014263.1"/>
</dbReference>
<evidence type="ECO:0000259" key="1">
    <source>
        <dbReference type="PROSITE" id="PS51186"/>
    </source>
</evidence>
<dbReference type="Pfam" id="PF13302">
    <property type="entry name" value="Acetyltransf_3"/>
    <property type="match status" value="1"/>
</dbReference>
<dbReference type="SUPFAM" id="SSF55729">
    <property type="entry name" value="Acyl-CoA N-acyltransferases (Nat)"/>
    <property type="match status" value="1"/>
</dbReference>
<accession>A0A1P9WVJ4</accession>
<proteinExistence type="predicted"/>
<dbReference type="AlphaFoldDB" id="A0A1P9WVJ4"/>
<keyword evidence="3" id="KW-1185">Reference proteome</keyword>